<dbReference type="SMART" id="SM00382">
    <property type="entry name" value="AAA"/>
    <property type="match status" value="2"/>
</dbReference>
<proteinExistence type="predicted"/>
<evidence type="ECO:0000256" key="4">
    <source>
        <dbReference type="SAM" id="MobiDB-lite"/>
    </source>
</evidence>
<dbReference type="RefSeq" id="WP_281092543.1">
    <property type="nucleotide sequence ID" value="NZ_JARYZI010000001.1"/>
</dbReference>
<dbReference type="SUPFAM" id="SSF52540">
    <property type="entry name" value="P-loop containing nucleoside triphosphate hydrolases"/>
    <property type="match status" value="2"/>
</dbReference>
<keyword evidence="2" id="KW-0067">ATP-binding</keyword>
<dbReference type="PANTHER" id="PTHR42855:SF2">
    <property type="entry name" value="DRUG RESISTANCE ABC TRANSPORTER,ATP-BINDING PROTEIN"/>
    <property type="match status" value="1"/>
</dbReference>
<keyword evidence="1" id="KW-0547">Nucleotide-binding</keyword>
<reference evidence="6 7" key="1">
    <citation type="submission" date="2023-04" db="EMBL/GenBank/DDBJ databases">
        <title>Fusibacter bizertensis strain WBS, isolated from littoral bottom sediments of the Arctic seas - biochemical and genomic analysis.</title>
        <authorList>
            <person name="Brioukhanov A.L."/>
        </authorList>
    </citation>
    <scope>NUCLEOTIDE SEQUENCE [LARGE SCALE GENOMIC DNA]</scope>
    <source>
        <strain evidence="6 7">WBS</strain>
    </source>
</reference>
<dbReference type="NCBIfam" id="NF000355">
    <property type="entry name" value="ribo_prot_ABC_F"/>
    <property type="match status" value="1"/>
</dbReference>
<organism evidence="6 7">
    <name type="scientific">Fusibacter bizertensis</name>
    <dbReference type="NCBI Taxonomy" id="1488331"/>
    <lineage>
        <taxon>Bacteria</taxon>
        <taxon>Bacillati</taxon>
        <taxon>Bacillota</taxon>
        <taxon>Clostridia</taxon>
        <taxon>Eubacteriales</taxon>
        <taxon>Eubacteriales Family XII. Incertae Sedis</taxon>
        <taxon>Fusibacter</taxon>
    </lineage>
</organism>
<gene>
    <name evidence="6" type="primary">abc-f</name>
    <name evidence="6" type="ORF">QE109_01230</name>
</gene>
<dbReference type="PROSITE" id="PS00211">
    <property type="entry name" value="ABC_TRANSPORTER_1"/>
    <property type="match status" value="2"/>
</dbReference>
<accession>A0ABT6N8L2</accession>
<keyword evidence="3" id="KW-0175">Coiled coil</keyword>
<feature type="compositionally biased region" description="Basic and acidic residues" evidence="4">
    <location>
        <begin position="543"/>
        <end position="566"/>
    </location>
</feature>
<dbReference type="PANTHER" id="PTHR42855">
    <property type="entry name" value="ABC TRANSPORTER ATP-BINDING SUBUNIT"/>
    <property type="match status" value="1"/>
</dbReference>
<evidence type="ECO:0000313" key="7">
    <source>
        <dbReference type="Proteomes" id="UP001158045"/>
    </source>
</evidence>
<dbReference type="Gene3D" id="3.40.50.300">
    <property type="entry name" value="P-loop containing nucleotide triphosphate hydrolases"/>
    <property type="match status" value="2"/>
</dbReference>
<dbReference type="Pfam" id="PF12848">
    <property type="entry name" value="ABC_tran_Xtn"/>
    <property type="match status" value="1"/>
</dbReference>
<sequence>MIRIAANNIDKYYGANKVLDGLTFEIFQGEKVGILGPNGAGKSTLLKVLTQTESIDSGELFLTRGVKIGALDQMPTFPEGWNVRTCLLSAFQNLIEIKNEMTIIEEKLLSVDDKQLLKKYGELSHAFEHGGGYEIESAIEDIQTGFNIDEHMLLKQFEQLSGGEKTRVAMATMLLTPQDVIILDEPTNHLDLNRIEWLESYIKKYSGTVIVISHDRYFLNQIADRIIEISKGKAFSFTGNYNDYAKQKEILIRQQEEKYEQEQKKIKQLEEAAKRMHEWAQRADSTAMHRRAFSVEKRIERMDQTEKPQTERKLTAKFDSEKAQSKEMLRLIELSKAYGKKQLLNKVTLTLFKHQQIALVGDNGVGKSTLLKILCEELNGDSGDYIWSPSVKYGYLPQEIEFIPSDLTVLEWLKGTLEIDEETARGLLAKYKFIKEDVFKPLSGLSGGEKTRLKLCELMQKKVNFLLLDEPTNHLDIPSREWVEDALAQFEGTLLFVSHDRHFIDKFANLFWHLEGGKINAFEGNYDAYRAVFKNRDNIQQKKAKAIGDRSTEKNESESNKSESNKSESNSASSDVSVQLDKNKKNFAKINLIELEIESLEQALQNVESQINEFSDDYEKLQSLLTQRSSLKEVLNTQYELWEKYNI</sequence>
<dbReference type="Pfam" id="PF00005">
    <property type="entry name" value="ABC_tran"/>
    <property type="match status" value="2"/>
</dbReference>
<dbReference type="InterPro" id="IPR003593">
    <property type="entry name" value="AAA+_ATPase"/>
</dbReference>
<protein>
    <submittedName>
        <fullName evidence="6">ABC-F type ribosomal protection protein</fullName>
    </submittedName>
</protein>
<dbReference type="CDD" id="cd03221">
    <property type="entry name" value="ABCF_EF-3"/>
    <property type="match status" value="2"/>
</dbReference>
<feature type="domain" description="ABC transporter" evidence="5">
    <location>
        <begin position="4"/>
        <end position="256"/>
    </location>
</feature>
<dbReference type="InterPro" id="IPR027417">
    <property type="entry name" value="P-loop_NTPase"/>
</dbReference>
<feature type="coiled-coil region" evidence="3">
    <location>
        <begin position="590"/>
        <end position="624"/>
    </location>
</feature>
<dbReference type="InterPro" id="IPR051309">
    <property type="entry name" value="ABCF_ATPase"/>
</dbReference>
<dbReference type="InterPro" id="IPR032781">
    <property type="entry name" value="ABC_tran_Xtn"/>
</dbReference>
<dbReference type="Proteomes" id="UP001158045">
    <property type="component" value="Unassembled WGS sequence"/>
</dbReference>
<evidence type="ECO:0000313" key="6">
    <source>
        <dbReference type="EMBL" id="MDH8676745.1"/>
    </source>
</evidence>
<feature type="coiled-coil region" evidence="3">
    <location>
        <begin position="245"/>
        <end position="279"/>
    </location>
</feature>
<dbReference type="EMBL" id="JARYZI010000001">
    <property type="protein sequence ID" value="MDH8676745.1"/>
    <property type="molecule type" value="Genomic_DNA"/>
</dbReference>
<dbReference type="PROSITE" id="PS50893">
    <property type="entry name" value="ABC_TRANSPORTER_2"/>
    <property type="match status" value="2"/>
</dbReference>
<evidence type="ECO:0000256" key="1">
    <source>
        <dbReference type="ARBA" id="ARBA00022741"/>
    </source>
</evidence>
<keyword evidence="7" id="KW-1185">Reference proteome</keyword>
<evidence type="ECO:0000256" key="2">
    <source>
        <dbReference type="ARBA" id="ARBA00022840"/>
    </source>
</evidence>
<evidence type="ECO:0000256" key="3">
    <source>
        <dbReference type="SAM" id="Coils"/>
    </source>
</evidence>
<dbReference type="InterPro" id="IPR017871">
    <property type="entry name" value="ABC_transporter-like_CS"/>
</dbReference>
<feature type="region of interest" description="Disordered" evidence="4">
    <location>
        <begin position="543"/>
        <end position="577"/>
    </location>
</feature>
<comment type="caution">
    <text evidence="6">The sequence shown here is derived from an EMBL/GenBank/DDBJ whole genome shotgun (WGS) entry which is preliminary data.</text>
</comment>
<evidence type="ECO:0000259" key="5">
    <source>
        <dbReference type="PROSITE" id="PS50893"/>
    </source>
</evidence>
<name>A0ABT6N8L2_9FIRM</name>
<feature type="domain" description="ABC transporter" evidence="5">
    <location>
        <begin position="329"/>
        <end position="541"/>
    </location>
</feature>
<dbReference type="InterPro" id="IPR003439">
    <property type="entry name" value="ABC_transporter-like_ATP-bd"/>
</dbReference>